<proteinExistence type="predicted"/>
<keyword evidence="9" id="KW-1185">Reference proteome</keyword>
<dbReference type="InterPro" id="IPR000760">
    <property type="entry name" value="Inositol_monophosphatase-like"/>
</dbReference>
<dbReference type="InterPro" id="IPR020583">
    <property type="entry name" value="Inositol_monoP_metal-BS"/>
</dbReference>
<dbReference type="SUPFAM" id="SSF56655">
    <property type="entry name" value="Carbohydrate phosphatase"/>
    <property type="match status" value="1"/>
</dbReference>
<dbReference type="GO" id="GO:0007165">
    <property type="term" value="P:signal transduction"/>
    <property type="evidence" value="ECO:0007669"/>
    <property type="project" value="TreeGrafter"/>
</dbReference>
<keyword evidence="4" id="KW-0378">Hydrolase</keyword>
<sequence length="296" mass="30521">MGDMTTSSAPAGAGVPGTDATTLPDAAELAELRRVAVRVAEEAAAHLRTLPAPRETGAVGTKSTPTDVVTESDRALERLVRERLAELRPGEPVYGEEAAGDAGAARWVVDPIDGTVNYLYGLPWYAVSVAAVRDGVSLAGAVVEPASGVVWSAAAGAGATRDGVPLRVTTETELSQSLVACGFSYDAGRRARQAAMMAAVLPRVRDLRRTGSAALDLCGLAAGRIDAYVEHGINWWDWAAAALVAQEAGALVRVRPAPGRARGDGTELGEDVTLAATPGVAEAFEELLREAGAADV</sequence>
<dbReference type="PROSITE" id="PS00630">
    <property type="entry name" value="IMP_2"/>
    <property type="match status" value="1"/>
</dbReference>
<dbReference type="Pfam" id="PF00459">
    <property type="entry name" value="Inositol_P"/>
    <property type="match status" value="1"/>
</dbReference>
<evidence type="ECO:0000256" key="2">
    <source>
        <dbReference type="ARBA" id="ARBA00013106"/>
    </source>
</evidence>
<dbReference type="GO" id="GO:0006020">
    <property type="term" value="P:inositol metabolic process"/>
    <property type="evidence" value="ECO:0007669"/>
    <property type="project" value="TreeGrafter"/>
</dbReference>
<evidence type="ECO:0000256" key="6">
    <source>
        <dbReference type="PIRSR" id="PIRSR600760-2"/>
    </source>
</evidence>
<protein>
    <recommendedName>
        <fullName evidence="2">inositol-phosphate phosphatase</fullName>
        <ecNumber evidence="2">3.1.3.25</ecNumber>
    </recommendedName>
</protein>
<dbReference type="Gene3D" id="3.40.190.80">
    <property type="match status" value="1"/>
</dbReference>
<dbReference type="GO" id="GO:0046854">
    <property type="term" value="P:phosphatidylinositol phosphate biosynthetic process"/>
    <property type="evidence" value="ECO:0007669"/>
    <property type="project" value="InterPro"/>
</dbReference>
<dbReference type="PANTHER" id="PTHR20854">
    <property type="entry name" value="INOSITOL MONOPHOSPHATASE"/>
    <property type="match status" value="1"/>
</dbReference>
<dbReference type="EC" id="3.1.3.25" evidence="2"/>
<dbReference type="PROSITE" id="PS00629">
    <property type="entry name" value="IMP_1"/>
    <property type="match status" value="1"/>
</dbReference>
<keyword evidence="3 6" id="KW-0479">Metal-binding</keyword>
<dbReference type="GO" id="GO:0046872">
    <property type="term" value="F:metal ion binding"/>
    <property type="evidence" value="ECO:0007669"/>
    <property type="project" value="UniProtKB-KW"/>
</dbReference>
<dbReference type="Proteomes" id="UP001143463">
    <property type="component" value="Unassembled WGS sequence"/>
</dbReference>
<evidence type="ECO:0000313" key="9">
    <source>
        <dbReference type="Proteomes" id="UP001143463"/>
    </source>
</evidence>
<dbReference type="AlphaFoldDB" id="A0A9W6UFE0"/>
<comment type="catalytic activity">
    <reaction evidence="1">
        <text>a myo-inositol phosphate + H2O = myo-inositol + phosphate</text>
        <dbReference type="Rhea" id="RHEA:24056"/>
        <dbReference type="ChEBI" id="CHEBI:15377"/>
        <dbReference type="ChEBI" id="CHEBI:17268"/>
        <dbReference type="ChEBI" id="CHEBI:43474"/>
        <dbReference type="ChEBI" id="CHEBI:84139"/>
        <dbReference type="EC" id="3.1.3.25"/>
    </reaction>
</comment>
<evidence type="ECO:0000256" key="3">
    <source>
        <dbReference type="ARBA" id="ARBA00022723"/>
    </source>
</evidence>
<feature type="binding site" evidence="6">
    <location>
        <position position="237"/>
    </location>
    <ligand>
        <name>Mg(2+)</name>
        <dbReference type="ChEBI" id="CHEBI:18420"/>
        <label>1</label>
        <note>catalytic</note>
    </ligand>
</feature>
<dbReference type="Gene3D" id="3.30.540.10">
    <property type="entry name" value="Fructose-1,6-Bisphosphatase, subunit A, domain 1"/>
    <property type="match status" value="1"/>
</dbReference>
<feature type="binding site" evidence="6">
    <location>
        <position position="96"/>
    </location>
    <ligand>
        <name>Mg(2+)</name>
        <dbReference type="ChEBI" id="CHEBI:18420"/>
        <label>1</label>
        <note>catalytic</note>
    </ligand>
</feature>
<gene>
    <name evidence="8" type="primary">suhB_2</name>
    <name evidence="8" type="ORF">GCM10017577_65770</name>
</gene>
<comment type="cofactor">
    <cofactor evidence="6">
        <name>Mg(2+)</name>
        <dbReference type="ChEBI" id="CHEBI:18420"/>
    </cofactor>
</comment>
<feature type="region of interest" description="Disordered" evidence="7">
    <location>
        <begin position="49"/>
        <end position="72"/>
    </location>
</feature>
<evidence type="ECO:0000256" key="4">
    <source>
        <dbReference type="ARBA" id="ARBA00022801"/>
    </source>
</evidence>
<evidence type="ECO:0000256" key="1">
    <source>
        <dbReference type="ARBA" id="ARBA00001033"/>
    </source>
</evidence>
<keyword evidence="5 6" id="KW-0460">Magnesium</keyword>
<reference evidence="8" key="2">
    <citation type="submission" date="2023-01" db="EMBL/GenBank/DDBJ databases">
        <authorList>
            <person name="Sun Q."/>
            <person name="Evtushenko L."/>
        </authorList>
    </citation>
    <scope>NUCLEOTIDE SEQUENCE</scope>
    <source>
        <strain evidence="8">VKM Ac-1069</strain>
    </source>
</reference>
<name>A0A9W6UFE0_9PSEU</name>
<dbReference type="PRINTS" id="PR00377">
    <property type="entry name" value="IMPHPHTASES"/>
</dbReference>
<organism evidence="8 9">
    <name type="scientific">Pseudonocardia halophobica</name>
    <dbReference type="NCBI Taxonomy" id="29401"/>
    <lineage>
        <taxon>Bacteria</taxon>
        <taxon>Bacillati</taxon>
        <taxon>Actinomycetota</taxon>
        <taxon>Actinomycetes</taxon>
        <taxon>Pseudonocardiales</taxon>
        <taxon>Pseudonocardiaceae</taxon>
        <taxon>Pseudonocardia</taxon>
    </lineage>
</organism>
<comment type="caution">
    <text evidence="8">The sequence shown here is derived from an EMBL/GenBank/DDBJ whole genome shotgun (WGS) entry which is preliminary data.</text>
</comment>
<dbReference type="InterPro" id="IPR020550">
    <property type="entry name" value="Inositol_monophosphatase_CS"/>
</dbReference>
<feature type="binding site" evidence="6">
    <location>
        <position position="112"/>
    </location>
    <ligand>
        <name>Mg(2+)</name>
        <dbReference type="ChEBI" id="CHEBI:18420"/>
        <label>1</label>
        <note>catalytic</note>
    </ligand>
</feature>
<feature type="binding site" evidence="6">
    <location>
        <position position="110"/>
    </location>
    <ligand>
        <name>Mg(2+)</name>
        <dbReference type="ChEBI" id="CHEBI:18420"/>
        <label>1</label>
        <note>catalytic</note>
    </ligand>
</feature>
<dbReference type="EMBL" id="BSFQ01000046">
    <property type="protein sequence ID" value="GLL15427.1"/>
    <property type="molecule type" value="Genomic_DNA"/>
</dbReference>
<feature type="region of interest" description="Disordered" evidence="7">
    <location>
        <begin position="1"/>
        <end position="20"/>
    </location>
</feature>
<accession>A0A9W6UFE0</accession>
<dbReference type="PANTHER" id="PTHR20854:SF4">
    <property type="entry name" value="INOSITOL-1-MONOPHOSPHATASE-RELATED"/>
    <property type="match status" value="1"/>
</dbReference>
<evidence type="ECO:0000256" key="7">
    <source>
        <dbReference type="SAM" id="MobiDB-lite"/>
    </source>
</evidence>
<reference evidence="8" key="1">
    <citation type="journal article" date="2014" name="Int. J. Syst. Evol. Microbiol.">
        <title>Complete genome sequence of Corynebacterium casei LMG S-19264T (=DSM 44701T), isolated from a smear-ripened cheese.</title>
        <authorList>
            <consortium name="US DOE Joint Genome Institute (JGI-PGF)"/>
            <person name="Walter F."/>
            <person name="Albersmeier A."/>
            <person name="Kalinowski J."/>
            <person name="Ruckert C."/>
        </authorList>
    </citation>
    <scope>NUCLEOTIDE SEQUENCE</scope>
    <source>
        <strain evidence="8">VKM Ac-1069</strain>
    </source>
</reference>
<evidence type="ECO:0000313" key="8">
    <source>
        <dbReference type="EMBL" id="GLL15427.1"/>
    </source>
</evidence>
<evidence type="ECO:0000256" key="5">
    <source>
        <dbReference type="ARBA" id="ARBA00022842"/>
    </source>
</evidence>
<feature type="binding site" evidence="6">
    <location>
        <position position="113"/>
    </location>
    <ligand>
        <name>Mg(2+)</name>
        <dbReference type="ChEBI" id="CHEBI:18420"/>
        <label>1</label>
        <note>catalytic</note>
    </ligand>
</feature>
<dbReference type="GO" id="GO:0008934">
    <property type="term" value="F:inositol monophosphate 1-phosphatase activity"/>
    <property type="evidence" value="ECO:0007669"/>
    <property type="project" value="TreeGrafter"/>
</dbReference>